<reference evidence="1 2" key="1">
    <citation type="journal article" date="2014" name="Genome Biol. Evol.">
        <title>The genome of the myxosporean Thelohanellus kitauei shows adaptations to nutrient acquisition within its fish host.</title>
        <authorList>
            <person name="Yang Y."/>
            <person name="Xiong J."/>
            <person name="Zhou Z."/>
            <person name="Huo F."/>
            <person name="Miao W."/>
            <person name="Ran C."/>
            <person name="Liu Y."/>
            <person name="Zhang J."/>
            <person name="Feng J."/>
            <person name="Wang M."/>
            <person name="Wang M."/>
            <person name="Wang L."/>
            <person name="Yao B."/>
        </authorList>
    </citation>
    <scope>NUCLEOTIDE SEQUENCE [LARGE SCALE GENOMIC DNA]</scope>
    <source>
        <strain evidence="1">Wuqing</strain>
    </source>
</reference>
<organism evidence="1 2">
    <name type="scientific">Thelohanellus kitauei</name>
    <name type="common">Myxosporean</name>
    <dbReference type="NCBI Taxonomy" id="669202"/>
    <lineage>
        <taxon>Eukaryota</taxon>
        <taxon>Metazoa</taxon>
        <taxon>Cnidaria</taxon>
        <taxon>Myxozoa</taxon>
        <taxon>Myxosporea</taxon>
        <taxon>Bivalvulida</taxon>
        <taxon>Platysporina</taxon>
        <taxon>Myxobolidae</taxon>
        <taxon>Thelohanellus</taxon>
    </lineage>
</organism>
<dbReference type="Proteomes" id="UP000031668">
    <property type="component" value="Unassembled WGS sequence"/>
</dbReference>
<accession>A0A0C2M9U1</accession>
<dbReference type="EMBL" id="JWZT01004591">
    <property type="protein sequence ID" value="KII63765.1"/>
    <property type="molecule type" value="Genomic_DNA"/>
</dbReference>
<protein>
    <submittedName>
        <fullName evidence="1">Uncharacterized protein</fullName>
    </submittedName>
</protein>
<name>A0A0C2M9U1_THEKT</name>
<keyword evidence="2" id="KW-1185">Reference proteome</keyword>
<gene>
    <name evidence="1" type="ORF">RF11_14998</name>
</gene>
<sequence length="145" mass="17125">MSCYKRCKECLMPSISLDLQHQDTDELPSNEVYDLHPDFDDQTGVMLLKLRDKIYKIFEVVDRAIKQATVIKLFVWFDLVSKNDVIKMEALWKSVNLFRIEIRFKISQISFMILHIRTGSYFRNGTLGNSKRDEKTFKMEHLVSV</sequence>
<evidence type="ECO:0000313" key="2">
    <source>
        <dbReference type="Proteomes" id="UP000031668"/>
    </source>
</evidence>
<comment type="caution">
    <text evidence="1">The sequence shown here is derived from an EMBL/GenBank/DDBJ whole genome shotgun (WGS) entry which is preliminary data.</text>
</comment>
<evidence type="ECO:0000313" key="1">
    <source>
        <dbReference type="EMBL" id="KII63765.1"/>
    </source>
</evidence>
<dbReference type="AlphaFoldDB" id="A0A0C2M9U1"/>
<proteinExistence type="predicted"/>